<dbReference type="Proteomes" id="UP000035068">
    <property type="component" value="Unassembled WGS sequence"/>
</dbReference>
<proteinExistence type="predicted"/>
<gene>
    <name evidence="2" type="ORF">GFER_01410</name>
</gene>
<dbReference type="AlphaFoldDB" id="A0A0C2HRC8"/>
<dbReference type="RefSeq" id="WP_040095400.1">
    <property type="nucleotide sequence ID" value="NZ_JWJD01000001.1"/>
</dbReference>
<evidence type="ECO:0000313" key="2">
    <source>
        <dbReference type="EMBL" id="KIH77420.1"/>
    </source>
</evidence>
<comment type="caution">
    <text evidence="2">The sequence shown here is derived from an EMBL/GenBank/DDBJ whole genome shotgun (WGS) entry which is preliminary data.</text>
</comment>
<evidence type="ECO:0000256" key="1">
    <source>
        <dbReference type="SAM" id="Phobius"/>
    </source>
</evidence>
<accession>A0A0C2HRC8</accession>
<keyword evidence="1" id="KW-0472">Membrane</keyword>
<name>A0A0C2HRC8_9BACT</name>
<keyword evidence="1" id="KW-1133">Transmembrane helix</keyword>
<feature type="transmembrane region" description="Helical" evidence="1">
    <location>
        <begin position="65"/>
        <end position="87"/>
    </location>
</feature>
<organism evidence="2 3">
    <name type="scientific">Geoalkalibacter ferrihydriticus DSM 17813</name>
    <dbReference type="NCBI Taxonomy" id="1121915"/>
    <lineage>
        <taxon>Bacteria</taxon>
        <taxon>Pseudomonadati</taxon>
        <taxon>Thermodesulfobacteriota</taxon>
        <taxon>Desulfuromonadia</taxon>
        <taxon>Desulfuromonadales</taxon>
        <taxon>Geoalkalibacteraceae</taxon>
        <taxon>Geoalkalibacter</taxon>
    </lineage>
</organism>
<sequence>MTAFFLFLVLAFGVFNFLCAIVILRELSAEKNSTLTFDLRWHVFKNLGKYRDLTKAKHGRTGPAYYGYLVSFAFLLLAVVLLLDSLVK</sequence>
<dbReference type="EMBL" id="JWJD01000001">
    <property type="protein sequence ID" value="KIH77420.1"/>
    <property type="molecule type" value="Genomic_DNA"/>
</dbReference>
<keyword evidence="1" id="KW-0812">Transmembrane</keyword>
<evidence type="ECO:0000313" key="3">
    <source>
        <dbReference type="Proteomes" id="UP000035068"/>
    </source>
</evidence>
<reference evidence="2 3" key="1">
    <citation type="submission" date="2014-12" db="EMBL/GenBank/DDBJ databases">
        <title>Genomes of Geoalkalibacter ferrihydriticus and Geoalkalibacter subterraneus, two haloalkaliphilic metal-reducing members of the Geobacteraceae.</title>
        <authorList>
            <person name="Badalamenti J.P."/>
            <person name="Torres C.I."/>
            <person name="Krajmalnik-Brown R."/>
            <person name="Bond D.R."/>
        </authorList>
    </citation>
    <scope>NUCLEOTIDE SEQUENCE [LARGE SCALE GENOMIC DNA]</scope>
    <source>
        <strain evidence="2 3">DSM 17813</strain>
    </source>
</reference>
<protein>
    <submittedName>
        <fullName evidence="2">Uncharacterized protein</fullName>
    </submittedName>
</protein>
<keyword evidence="3" id="KW-1185">Reference proteome</keyword>